<proteinExistence type="predicted"/>
<comment type="caution">
    <text evidence="1">The sequence shown here is derived from an EMBL/GenBank/DDBJ whole genome shotgun (WGS) entry which is preliminary data.</text>
</comment>
<organism evidence="1">
    <name type="scientific">hydrocarbon metagenome</name>
    <dbReference type="NCBI Taxonomy" id="938273"/>
    <lineage>
        <taxon>unclassified sequences</taxon>
        <taxon>metagenomes</taxon>
        <taxon>ecological metagenomes</taxon>
    </lineage>
</organism>
<name>A0A0W8FQA2_9ZZZZ</name>
<dbReference type="Pfam" id="PF13181">
    <property type="entry name" value="TPR_8"/>
    <property type="match status" value="2"/>
</dbReference>
<evidence type="ECO:0000313" key="1">
    <source>
        <dbReference type="EMBL" id="KUG22985.1"/>
    </source>
</evidence>
<dbReference type="EMBL" id="LNQE01000928">
    <property type="protein sequence ID" value="KUG22985.1"/>
    <property type="molecule type" value="Genomic_DNA"/>
</dbReference>
<dbReference type="SMART" id="SM00028">
    <property type="entry name" value="TPR"/>
    <property type="match status" value="3"/>
</dbReference>
<dbReference type="Gene3D" id="1.25.40.10">
    <property type="entry name" value="Tetratricopeptide repeat domain"/>
    <property type="match status" value="3"/>
</dbReference>
<dbReference type="InterPro" id="IPR011990">
    <property type="entry name" value="TPR-like_helical_dom_sf"/>
</dbReference>
<dbReference type="PROSITE" id="PS50005">
    <property type="entry name" value="TPR"/>
    <property type="match status" value="1"/>
</dbReference>
<accession>A0A0W8FQA2</accession>
<dbReference type="AlphaFoldDB" id="A0A0W8FQA2"/>
<reference evidence="1" key="1">
    <citation type="journal article" date="2015" name="Proc. Natl. Acad. Sci. U.S.A.">
        <title>Networks of energetic and metabolic interactions define dynamics in microbial communities.</title>
        <authorList>
            <person name="Embree M."/>
            <person name="Liu J.K."/>
            <person name="Al-Bassam M.M."/>
            <person name="Zengler K."/>
        </authorList>
    </citation>
    <scope>NUCLEOTIDE SEQUENCE</scope>
</reference>
<dbReference type="InterPro" id="IPR019734">
    <property type="entry name" value="TPR_rpt"/>
</dbReference>
<gene>
    <name evidence="1" type="ORF">ASZ90_007238</name>
</gene>
<sequence length="405" mass="46689">MTKTPVKKVEPMKIITPRNLFIVLCSLFPVFLIEINANATELQPASFHSYLRQGIDKAFNLETADAYACIKKAVELEPENPTGYAFLAVLHWFFSEMSFNTKDRDANQEAMLNYAKESFAKGEKRIKTNPQDNQAYFAIALAKIIKIHWAINQKHYFILAQETSNIWDYLEKAKGVNGNQNYDTYFLMGLFHYHLKHVSGIIRFLSSSLIVPGSHQKGLQELELAAKKGFLLKELAQAELSSDYLNFEKQPAKALPFVRELNKRFPNNYNFLFALSSTLADLHRFEEASDIARQIEKNIQACVPPFVPQLQSRYNQLMGRIYFNQGEYDRSIEYFQNALKDVSFYNARVRVWALVRLGMIHDIRKQRNMAEECYYKALEVEGGEGAARIEAKKYLITPYTSPPKL</sequence>
<protein>
    <submittedName>
        <fullName evidence="1">Uncharacterized protein</fullName>
    </submittedName>
</protein>
<dbReference type="SUPFAM" id="SSF48452">
    <property type="entry name" value="TPR-like"/>
    <property type="match status" value="2"/>
</dbReference>